<evidence type="ECO:0008006" key="4">
    <source>
        <dbReference type="Google" id="ProtNLM"/>
    </source>
</evidence>
<evidence type="ECO:0000313" key="2">
    <source>
        <dbReference type="EMBL" id="CAK8998843.1"/>
    </source>
</evidence>
<accession>A0ABP0I969</accession>
<comment type="caution">
    <text evidence="2">The sequence shown here is derived from an EMBL/GenBank/DDBJ whole genome shotgun (WGS) entry which is preliminary data.</text>
</comment>
<feature type="compositionally biased region" description="Basic and acidic residues" evidence="1">
    <location>
        <begin position="445"/>
        <end position="456"/>
    </location>
</feature>
<dbReference type="EMBL" id="CAXAMN010002259">
    <property type="protein sequence ID" value="CAK8998843.1"/>
    <property type="molecule type" value="Genomic_DNA"/>
</dbReference>
<name>A0ABP0I969_9DINO</name>
<protein>
    <recommendedName>
        <fullName evidence="4">ZZ-type domain-containing protein</fullName>
    </recommendedName>
</protein>
<keyword evidence="3" id="KW-1185">Reference proteome</keyword>
<feature type="region of interest" description="Disordered" evidence="1">
    <location>
        <begin position="57"/>
        <end position="84"/>
    </location>
</feature>
<evidence type="ECO:0000256" key="1">
    <source>
        <dbReference type="SAM" id="MobiDB-lite"/>
    </source>
</evidence>
<proteinExistence type="predicted"/>
<gene>
    <name evidence="2" type="ORF">CCMP2556_LOCUS5420</name>
</gene>
<evidence type="ECO:0000313" key="3">
    <source>
        <dbReference type="Proteomes" id="UP001642484"/>
    </source>
</evidence>
<dbReference type="Proteomes" id="UP001642484">
    <property type="component" value="Unassembled WGS sequence"/>
</dbReference>
<sequence length="504" mass="54992">MADEDEATARRRPWHSVYLVLGQELPFDLVFEDLRPQVLQTCLDVLGRSFLRSWPGGPQEMEDSLRRGVEESGAGPVAHGLRRSQAQELSGRLAPFVATQVSVNRAAAEATVRESAQPMRSSLIATLVSAGDGEEIEVVSPQAREKESAGMAEGCVVRIVEELDRAKELQGSHWAEAMTQSLGEVASLVAIRGPSVGDVVCPAISHRSQTWNLRCLQPDPSEALYCLDLHDHPLLWCGSFPNCHTCDADCDRRRIWEGYRCPKCDFDVCRECAKAYESGVVRSRRHLAPLGTAVLPRGLKSSRRSCAGELLPGGCRTADGDATATGACGSGKFFICDACRNFDQLGEITAETRCRDLEDLRNSTERIAVSLSLHPSEIFALAENGFFTKLAAHLVAPAVRTLVLDLGDWLSSALNQVPSGPVLVEVDGVWSESHVYATEPSSRCVPKESEENKSEEPEIEEPQECWVAVQDERGTANTMLKVPLSSIRPAFVSHGRSQSPSKNS</sequence>
<reference evidence="2 3" key="1">
    <citation type="submission" date="2024-02" db="EMBL/GenBank/DDBJ databases">
        <authorList>
            <person name="Chen Y."/>
            <person name="Shah S."/>
            <person name="Dougan E. K."/>
            <person name="Thang M."/>
            <person name="Chan C."/>
        </authorList>
    </citation>
    <scope>NUCLEOTIDE SEQUENCE [LARGE SCALE GENOMIC DNA]</scope>
</reference>
<organism evidence="2 3">
    <name type="scientific">Durusdinium trenchii</name>
    <dbReference type="NCBI Taxonomy" id="1381693"/>
    <lineage>
        <taxon>Eukaryota</taxon>
        <taxon>Sar</taxon>
        <taxon>Alveolata</taxon>
        <taxon>Dinophyceae</taxon>
        <taxon>Suessiales</taxon>
        <taxon>Symbiodiniaceae</taxon>
        <taxon>Durusdinium</taxon>
    </lineage>
</organism>
<feature type="region of interest" description="Disordered" evidence="1">
    <location>
        <begin position="440"/>
        <end position="463"/>
    </location>
</feature>